<protein>
    <submittedName>
        <fullName evidence="1">Uncharacterized protein</fullName>
    </submittedName>
</protein>
<sequence>MGGGRVLAGLRALVLIRVRVMNRSPCLPHELSVASNEFGRSASRFVIYRLPSVEPETPPSQKDKAGK</sequence>
<dbReference type="EMBL" id="LKAM01000015">
    <property type="protein sequence ID" value="KUM45848.1"/>
    <property type="molecule type" value="Genomic_DNA"/>
</dbReference>
<evidence type="ECO:0000313" key="1">
    <source>
        <dbReference type="EMBL" id="KUM45848.1"/>
    </source>
</evidence>
<dbReference type="AlphaFoldDB" id="A0A117NFV6"/>
<organism evidence="1">
    <name type="scientific">Picea glauca</name>
    <name type="common">White spruce</name>
    <name type="synonym">Pinus glauca</name>
    <dbReference type="NCBI Taxonomy" id="3330"/>
    <lineage>
        <taxon>Eukaryota</taxon>
        <taxon>Viridiplantae</taxon>
        <taxon>Streptophyta</taxon>
        <taxon>Embryophyta</taxon>
        <taxon>Tracheophyta</taxon>
        <taxon>Spermatophyta</taxon>
        <taxon>Pinopsida</taxon>
        <taxon>Pinidae</taxon>
        <taxon>Conifers I</taxon>
        <taxon>Pinales</taxon>
        <taxon>Pinaceae</taxon>
        <taxon>Picea</taxon>
    </lineage>
</organism>
<comment type="caution">
    <text evidence="1">The sequence shown here is derived from an EMBL/GenBank/DDBJ whole genome shotgun (WGS) entry which is preliminary data.</text>
</comment>
<accession>A0A117NFV6</accession>
<keyword evidence="1" id="KW-0496">Mitochondrion</keyword>
<name>A0A117NFV6_PICGL</name>
<geneLocation type="mitochondrion" evidence="1"/>
<gene>
    <name evidence="1" type="ORF">ABT39_MTgene2202</name>
</gene>
<proteinExistence type="predicted"/>
<reference evidence="1" key="1">
    <citation type="journal article" date="2015" name="Genome Biol. Evol.">
        <title>Organellar Genomes of White Spruce (Picea glauca): Assembly and Annotation.</title>
        <authorList>
            <person name="Jackman S.D."/>
            <person name="Warren R.L."/>
            <person name="Gibb E.A."/>
            <person name="Vandervalk B.P."/>
            <person name="Mohamadi H."/>
            <person name="Chu J."/>
            <person name="Raymond A."/>
            <person name="Pleasance S."/>
            <person name="Coope R."/>
            <person name="Wildung M.R."/>
            <person name="Ritland C.E."/>
            <person name="Bousquet J."/>
            <person name="Jones S.J."/>
            <person name="Bohlmann J."/>
            <person name="Birol I."/>
        </authorList>
    </citation>
    <scope>NUCLEOTIDE SEQUENCE [LARGE SCALE GENOMIC DNA]</scope>
    <source>
        <tissue evidence="1">Flushing bud</tissue>
    </source>
</reference>